<accession>A0A150GPF3</accession>
<dbReference type="Proteomes" id="UP000075714">
    <property type="component" value="Unassembled WGS sequence"/>
</dbReference>
<evidence type="ECO:0000313" key="2">
    <source>
        <dbReference type="Proteomes" id="UP000075714"/>
    </source>
</evidence>
<sequence>MPYDPEEQHQMFGALATLPHLASLTLPSSRALEHIGALADRPLRRLQVWEDYRDTSSNHLTANALNGISRLRQLTHLHFERCLVGEPVRSGRGVDCNSLLHVLPPSVELLTIRFEDHHNVTFQIRDGILIVVHITDFLQPAALGQLARALLASNKMGPRLGLLRLEHVDTTKGDAPGLDPWDEEALCGLVRRCSCVEVGTLHAVSADAALQAADLLGVPEQLLLGAPPGHQRIDLLRPRPAGVLAGGGDSIGGSGGRARSAAEVAAGVLRSLAAPHGGPAGRLLLLTGPFVSVLSVLPEPLHSWMACIRRSAAAVTAASTGLGNGRALAAYQVLPPPAAALALECGWHTEAAATVAAAVRSVTRSTIPGALEVVPVRAGVVDFAYAYGLGLGQALQAVWDEGAGGGSARERLQHLLSLWRELGQLPPKSELL</sequence>
<protein>
    <submittedName>
        <fullName evidence="1">Uncharacterized protein</fullName>
    </submittedName>
</protein>
<organism evidence="1 2">
    <name type="scientific">Gonium pectorale</name>
    <name type="common">Green alga</name>
    <dbReference type="NCBI Taxonomy" id="33097"/>
    <lineage>
        <taxon>Eukaryota</taxon>
        <taxon>Viridiplantae</taxon>
        <taxon>Chlorophyta</taxon>
        <taxon>core chlorophytes</taxon>
        <taxon>Chlorophyceae</taxon>
        <taxon>CS clade</taxon>
        <taxon>Chlamydomonadales</taxon>
        <taxon>Volvocaceae</taxon>
        <taxon>Gonium</taxon>
    </lineage>
</organism>
<gene>
    <name evidence="1" type="ORF">GPECTOR_11g127</name>
</gene>
<reference evidence="2" key="1">
    <citation type="journal article" date="2016" name="Nat. Commun.">
        <title>The Gonium pectorale genome demonstrates co-option of cell cycle regulation during the evolution of multicellularity.</title>
        <authorList>
            <person name="Hanschen E.R."/>
            <person name="Marriage T.N."/>
            <person name="Ferris P.J."/>
            <person name="Hamaji T."/>
            <person name="Toyoda A."/>
            <person name="Fujiyama A."/>
            <person name="Neme R."/>
            <person name="Noguchi H."/>
            <person name="Minakuchi Y."/>
            <person name="Suzuki M."/>
            <person name="Kawai-Toyooka H."/>
            <person name="Smith D.R."/>
            <person name="Sparks H."/>
            <person name="Anderson J."/>
            <person name="Bakaric R."/>
            <person name="Luria V."/>
            <person name="Karger A."/>
            <person name="Kirschner M.W."/>
            <person name="Durand P.M."/>
            <person name="Michod R.E."/>
            <person name="Nozaki H."/>
            <person name="Olson B.J."/>
        </authorList>
    </citation>
    <scope>NUCLEOTIDE SEQUENCE [LARGE SCALE GENOMIC DNA]</scope>
    <source>
        <strain evidence="2">NIES-2863</strain>
    </source>
</reference>
<dbReference type="EMBL" id="LSYV01000012">
    <property type="protein sequence ID" value="KXZ51675.1"/>
    <property type="molecule type" value="Genomic_DNA"/>
</dbReference>
<evidence type="ECO:0000313" key="1">
    <source>
        <dbReference type="EMBL" id="KXZ51675.1"/>
    </source>
</evidence>
<proteinExistence type="predicted"/>
<name>A0A150GPF3_GONPE</name>
<dbReference type="AlphaFoldDB" id="A0A150GPF3"/>
<comment type="caution">
    <text evidence="1">The sequence shown here is derived from an EMBL/GenBank/DDBJ whole genome shotgun (WGS) entry which is preliminary data.</text>
</comment>
<keyword evidence="2" id="KW-1185">Reference proteome</keyword>